<dbReference type="GO" id="GO:0003697">
    <property type="term" value="F:single-stranded DNA binding"/>
    <property type="evidence" value="ECO:0007669"/>
    <property type="project" value="TreeGrafter"/>
</dbReference>
<evidence type="ECO:0000313" key="5">
    <source>
        <dbReference type="Proteomes" id="UP000000709"/>
    </source>
</evidence>
<evidence type="ECO:0000256" key="1">
    <source>
        <dbReference type="ARBA" id="ARBA00004123"/>
    </source>
</evidence>
<dbReference type="GO" id="GO:0003684">
    <property type="term" value="F:damaged DNA binding"/>
    <property type="evidence" value="ECO:0007669"/>
    <property type="project" value="TreeGrafter"/>
</dbReference>
<dbReference type="Proteomes" id="UP000000709">
    <property type="component" value="Unassembled WGS sequence"/>
</dbReference>
<gene>
    <name evidence="4" type="ORF">SPAPADRAFT_138892</name>
</gene>
<accession>G3APZ9</accession>
<dbReference type="AlphaFoldDB" id="G3APZ9"/>
<dbReference type="GO" id="GO:0005662">
    <property type="term" value="C:DNA replication factor A complex"/>
    <property type="evidence" value="ECO:0007669"/>
    <property type="project" value="TreeGrafter"/>
</dbReference>
<evidence type="ECO:0000256" key="2">
    <source>
        <dbReference type="ARBA" id="ARBA00009761"/>
    </source>
</evidence>
<dbReference type="InterPro" id="IPR012340">
    <property type="entry name" value="NA-bd_OB-fold"/>
</dbReference>
<dbReference type="InterPro" id="IPR013970">
    <property type="entry name" value="Rfa2"/>
</dbReference>
<dbReference type="Gene3D" id="2.40.50.140">
    <property type="entry name" value="Nucleic acid-binding proteins"/>
    <property type="match status" value="1"/>
</dbReference>
<dbReference type="GO" id="GO:0006289">
    <property type="term" value="P:nucleotide-excision repair"/>
    <property type="evidence" value="ECO:0007669"/>
    <property type="project" value="TreeGrafter"/>
</dbReference>
<dbReference type="OrthoDB" id="10265988at2759"/>
<dbReference type="STRING" id="619300.G3APZ9"/>
<dbReference type="SUPFAM" id="SSF50249">
    <property type="entry name" value="Nucleic acid-binding proteins"/>
    <property type="match status" value="1"/>
</dbReference>
<dbReference type="OMA" id="THKVPEL"/>
<reference evidence="4 5" key="1">
    <citation type="journal article" date="2011" name="Proc. Natl. Acad. Sci. U.S.A.">
        <title>Comparative genomics of xylose-fermenting fungi for enhanced biofuel production.</title>
        <authorList>
            <person name="Wohlbach D.J."/>
            <person name="Kuo A."/>
            <person name="Sato T.K."/>
            <person name="Potts K.M."/>
            <person name="Salamov A.A."/>
            <person name="LaButti K.M."/>
            <person name="Sun H."/>
            <person name="Clum A."/>
            <person name="Pangilinan J.L."/>
            <person name="Lindquist E.A."/>
            <person name="Lucas S."/>
            <person name="Lapidus A."/>
            <person name="Jin M."/>
            <person name="Gunawan C."/>
            <person name="Balan V."/>
            <person name="Dale B.E."/>
            <person name="Jeffries T.W."/>
            <person name="Zinkel R."/>
            <person name="Barry K.W."/>
            <person name="Grigoriev I.V."/>
            <person name="Gasch A.P."/>
        </authorList>
    </citation>
    <scope>NUCLEOTIDE SEQUENCE [LARGE SCALE GENOMIC DNA]</scope>
    <source>
        <strain evidence="5">NRRL Y-27907 / 11-Y1</strain>
    </source>
</reference>
<keyword evidence="5" id="KW-1185">Reference proteome</keyword>
<dbReference type="PANTHER" id="PTHR15114">
    <property type="entry name" value="REPLICATION PROTEIN A3"/>
    <property type="match status" value="1"/>
</dbReference>
<dbReference type="GO" id="GO:0006298">
    <property type="term" value="P:mismatch repair"/>
    <property type="evidence" value="ECO:0007669"/>
    <property type="project" value="TreeGrafter"/>
</dbReference>
<comment type="subcellular location">
    <subcellularLocation>
        <location evidence="1">Nucleus</location>
    </subcellularLocation>
</comment>
<dbReference type="InParanoid" id="G3APZ9"/>
<dbReference type="KEGG" id="spaa:SPAPADRAFT_138892"/>
<protein>
    <recommendedName>
        <fullName evidence="6">Replication factor A protein 3</fullName>
    </recommendedName>
</protein>
<evidence type="ECO:0000256" key="3">
    <source>
        <dbReference type="ARBA" id="ARBA00023242"/>
    </source>
</evidence>
<dbReference type="CDD" id="cd04479">
    <property type="entry name" value="RPA3"/>
    <property type="match status" value="1"/>
</dbReference>
<dbReference type="RefSeq" id="XP_007375597.1">
    <property type="nucleotide sequence ID" value="XM_007375535.1"/>
</dbReference>
<proteinExistence type="inferred from homology"/>
<dbReference type="GO" id="GO:0006284">
    <property type="term" value="P:base-excision repair"/>
    <property type="evidence" value="ECO:0007669"/>
    <property type="project" value="TreeGrafter"/>
</dbReference>
<organism evidence="5">
    <name type="scientific">Spathaspora passalidarum (strain NRRL Y-27907 / 11-Y1)</name>
    <dbReference type="NCBI Taxonomy" id="619300"/>
    <lineage>
        <taxon>Eukaryota</taxon>
        <taxon>Fungi</taxon>
        <taxon>Dikarya</taxon>
        <taxon>Ascomycota</taxon>
        <taxon>Saccharomycotina</taxon>
        <taxon>Pichiomycetes</taxon>
        <taxon>Debaryomycetaceae</taxon>
        <taxon>Spathaspora</taxon>
    </lineage>
</organism>
<dbReference type="HOGENOM" id="CLU_141922_2_1_1"/>
<dbReference type="GO" id="GO:0006260">
    <property type="term" value="P:DNA replication"/>
    <property type="evidence" value="ECO:0007669"/>
    <property type="project" value="InterPro"/>
</dbReference>
<dbReference type="Pfam" id="PF08661">
    <property type="entry name" value="Rep_fac-A_3"/>
    <property type="match status" value="1"/>
</dbReference>
<dbReference type="GeneID" id="18870158"/>
<dbReference type="EMBL" id="GL996502">
    <property type="protein sequence ID" value="EGW32321.1"/>
    <property type="molecule type" value="Genomic_DNA"/>
</dbReference>
<comment type="similarity">
    <text evidence="2">Belongs to the replication factor A protein 3 family.</text>
</comment>
<evidence type="ECO:0000313" key="4">
    <source>
        <dbReference type="EMBL" id="EGW32321.1"/>
    </source>
</evidence>
<dbReference type="GO" id="GO:0035861">
    <property type="term" value="C:site of double-strand break"/>
    <property type="evidence" value="ECO:0007669"/>
    <property type="project" value="TreeGrafter"/>
</dbReference>
<keyword evidence="3" id="KW-0539">Nucleus</keyword>
<name>G3APZ9_SPAPN</name>
<dbReference type="eggNOG" id="ENOG502SBIR">
    <property type="taxonomic scope" value="Eukaryota"/>
</dbReference>
<dbReference type="PANTHER" id="PTHR15114:SF1">
    <property type="entry name" value="REPLICATION PROTEIN A 14 KDA SUBUNIT"/>
    <property type="match status" value="1"/>
</dbReference>
<dbReference type="GO" id="GO:0000724">
    <property type="term" value="P:double-strand break repair via homologous recombination"/>
    <property type="evidence" value="ECO:0007669"/>
    <property type="project" value="TreeGrafter"/>
</dbReference>
<evidence type="ECO:0008006" key="6">
    <source>
        <dbReference type="Google" id="ProtNLM"/>
    </source>
</evidence>
<sequence>MENIKVDSTLLASNQNKVVSLFGKCESYDQSSNTAIVISNGPVKLELPEGEPITINKNYEIIGKATGDSSVRVFSVTELTDNFNLDLAHKLVHYTHKVPELFYTS</sequence>